<accession>A0A553PSD7</accession>
<keyword evidence="6" id="KW-0106">Calcium</keyword>
<dbReference type="InterPro" id="IPR000008">
    <property type="entry name" value="C2_dom"/>
</dbReference>
<keyword evidence="8" id="KW-0445">Lipid transport</keyword>
<dbReference type="GO" id="GO:0016020">
    <property type="term" value="C:membrane"/>
    <property type="evidence" value="ECO:0007669"/>
    <property type="project" value="UniProtKB-SubCell"/>
</dbReference>
<dbReference type="STRING" id="6832.A0A553PSD7"/>
<name>A0A553PSD7_TIGCA</name>
<dbReference type="GO" id="GO:0006869">
    <property type="term" value="P:lipid transport"/>
    <property type="evidence" value="ECO:0007669"/>
    <property type="project" value="UniProtKB-KW"/>
</dbReference>
<evidence type="ECO:0000313" key="15">
    <source>
        <dbReference type="Proteomes" id="UP000318571"/>
    </source>
</evidence>
<dbReference type="Proteomes" id="UP000318571">
    <property type="component" value="Chromosome 12"/>
</dbReference>
<feature type="domain" description="C2" evidence="12">
    <location>
        <begin position="201"/>
        <end position="326"/>
    </location>
</feature>
<evidence type="ECO:0000256" key="4">
    <source>
        <dbReference type="ARBA" id="ARBA00022723"/>
    </source>
</evidence>
<evidence type="ECO:0000259" key="12">
    <source>
        <dbReference type="PROSITE" id="PS50004"/>
    </source>
</evidence>
<evidence type="ECO:0000256" key="3">
    <source>
        <dbReference type="ARBA" id="ARBA00022692"/>
    </source>
</evidence>
<dbReference type="GO" id="GO:0012505">
    <property type="term" value="C:endomembrane system"/>
    <property type="evidence" value="ECO:0007669"/>
    <property type="project" value="UniProtKB-ARBA"/>
</dbReference>
<dbReference type="GO" id="GO:0005737">
    <property type="term" value="C:cytoplasm"/>
    <property type="evidence" value="ECO:0007669"/>
    <property type="project" value="UniProtKB-ARBA"/>
</dbReference>
<keyword evidence="9" id="KW-0446">Lipid-binding</keyword>
<evidence type="ECO:0000256" key="1">
    <source>
        <dbReference type="ARBA" id="ARBA00004370"/>
    </source>
</evidence>
<sequence>MISVESPEQQEECVRIIYNELAPRFNEFGSTVLHEQIQPVVQHALDSSTKEVDENQIGGPDGRRFQFTDTNLGVTPPRISDIRAHSRSHSDDGQKKDAVIVDFKVSYLGDCNLQVRLLGIRGGVRDVQIEGRARLVMTPTLGTLPFVGGFQLCFLDEPKIDFDMEGLANICDWPGLRRKVRKEILEDTAKRCVYPNRISIGMGVAQADVRLVKGFNPEGVLFVRVVRASDLPKKGGFRSLINQDKPDTYIKVSLGAMHHLTSVVKNDCNPEWPIEQWAEFPLETMEGHYVILKAYDEDSLSRDEFLGRSALTVKDILLEPSVTTSFIGDESEKSKYDEVSGDVTIEARWMPFFPEGPHESILPNQGSVAYCSVFIYSVNNLIENLNLASLESGLPTTRLVIAYGEKKFKSSWEKNDPHPRYETGGHFLLKYHEIEDSGVVTVSIVTKDDVVMSEVSLPIQAMIHEPLRKKMVQIEPDLKPHLTMTLSADVKFLRM</sequence>
<keyword evidence="4" id="KW-0479">Metal-binding</keyword>
<evidence type="ECO:0000256" key="9">
    <source>
        <dbReference type="ARBA" id="ARBA00023121"/>
    </source>
</evidence>
<organism evidence="14 15">
    <name type="scientific">Tigriopus californicus</name>
    <name type="common">Marine copepod</name>
    <dbReference type="NCBI Taxonomy" id="6832"/>
    <lineage>
        <taxon>Eukaryota</taxon>
        <taxon>Metazoa</taxon>
        <taxon>Ecdysozoa</taxon>
        <taxon>Arthropoda</taxon>
        <taxon>Crustacea</taxon>
        <taxon>Multicrustacea</taxon>
        <taxon>Hexanauplia</taxon>
        <taxon>Copepoda</taxon>
        <taxon>Harpacticoida</taxon>
        <taxon>Harpacticidae</taxon>
        <taxon>Tigriopus</taxon>
    </lineage>
</organism>
<comment type="subcellular location">
    <subcellularLocation>
        <location evidence="1">Membrane</location>
    </subcellularLocation>
</comment>
<keyword evidence="15" id="KW-1185">Reference proteome</keyword>
<evidence type="ECO:0000256" key="10">
    <source>
        <dbReference type="ARBA" id="ARBA00023136"/>
    </source>
</evidence>
<evidence type="ECO:0008006" key="16">
    <source>
        <dbReference type="Google" id="ProtNLM"/>
    </source>
</evidence>
<feature type="domain" description="SMP-LTD" evidence="13">
    <location>
        <begin position="17"/>
        <end position="203"/>
    </location>
</feature>
<reference evidence="14 15" key="1">
    <citation type="journal article" date="2018" name="Nat. Ecol. Evol.">
        <title>Genomic signatures of mitonuclear coevolution across populations of Tigriopus californicus.</title>
        <authorList>
            <person name="Barreto F.S."/>
            <person name="Watson E.T."/>
            <person name="Lima T.G."/>
            <person name="Willett C.S."/>
            <person name="Edmands S."/>
            <person name="Li W."/>
            <person name="Burton R.S."/>
        </authorList>
    </citation>
    <scope>NUCLEOTIDE SEQUENCE [LARGE SCALE GENOMIC DNA]</scope>
    <source>
        <strain evidence="14 15">San Diego</strain>
    </source>
</reference>
<dbReference type="SMART" id="SM00239">
    <property type="entry name" value="C2"/>
    <property type="match status" value="1"/>
</dbReference>
<dbReference type="Pfam" id="PF17047">
    <property type="entry name" value="SMP_LBD"/>
    <property type="match status" value="1"/>
</dbReference>
<dbReference type="PROSITE" id="PS50004">
    <property type="entry name" value="C2"/>
    <property type="match status" value="1"/>
</dbReference>
<dbReference type="PANTHER" id="PTHR45761:SF1">
    <property type="entry name" value="EXTENDED SYNAPTOTAGMIN-LIKE PROTEIN 2, ISOFORM C"/>
    <property type="match status" value="1"/>
</dbReference>
<dbReference type="PANTHER" id="PTHR45761">
    <property type="entry name" value="EXTENDED SYNAPTOTAGMIN-LIKE PROTEIN 2, ISOFORM C"/>
    <property type="match status" value="1"/>
</dbReference>
<dbReference type="OMA" id="MWPFIAD"/>
<evidence type="ECO:0000259" key="13">
    <source>
        <dbReference type="PROSITE" id="PS51847"/>
    </source>
</evidence>
<evidence type="ECO:0000256" key="5">
    <source>
        <dbReference type="ARBA" id="ARBA00022737"/>
    </source>
</evidence>
<proteinExistence type="predicted"/>
<dbReference type="CDD" id="cd21670">
    <property type="entry name" value="SMP_ESyt"/>
    <property type="match status" value="1"/>
</dbReference>
<dbReference type="InterPro" id="IPR031468">
    <property type="entry name" value="SMP_LBD"/>
</dbReference>
<dbReference type="InterPro" id="IPR035892">
    <property type="entry name" value="C2_domain_sf"/>
</dbReference>
<dbReference type="SUPFAM" id="SSF49562">
    <property type="entry name" value="C2 domain (Calcium/lipid-binding domain, CaLB)"/>
    <property type="match status" value="1"/>
</dbReference>
<evidence type="ECO:0000256" key="6">
    <source>
        <dbReference type="ARBA" id="ARBA00022837"/>
    </source>
</evidence>
<dbReference type="OrthoDB" id="1029639at2759"/>
<dbReference type="Pfam" id="PF00168">
    <property type="entry name" value="C2"/>
    <property type="match status" value="1"/>
</dbReference>
<keyword evidence="3" id="KW-0812">Transmembrane</keyword>
<dbReference type="AlphaFoldDB" id="A0A553PSD7"/>
<evidence type="ECO:0000256" key="11">
    <source>
        <dbReference type="SAM" id="MobiDB-lite"/>
    </source>
</evidence>
<dbReference type="InterPro" id="IPR051634">
    <property type="entry name" value="Extended_Synaptotagmin"/>
</dbReference>
<protein>
    <recommendedName>
        <fullName evidence="16">C2 domain-containing protein</fullName>
    </recommendedName>
</protein>
<dbReference type="GO" id="GO:0008289">
    <property type="term" value="F:lipid binding"/>
    <property type="evidence" value="ECO:0007669"/>
    <property type="project" value="UniProtKB-KW"/>
</dbReference>
<evidence type="ECO:0000256" key="7">
    <source>
        <dbReference type="ARBA" id="ARBA00022989"/>
    </source>
</evidence>
<dbReference type="InterPro" id="IPR039010">
    <property type="entry name" value="Synaptotagmin_SMP"/>
</dbReference>
<dbReference type="PROSITE" id="PS51847">
    <property type="entry name" value="SMP"/>
    <property type="match status" value="1"/>
</dbReference>
<keyword evidence="2" id="KW-0813">Transport</keyword>
<keyword evidence="5" id="KW-0677">Repeat</keyword>
<feature type="region of interest" description="Disordered" evidence="11">
    <location>
        <begin position="48"/>
        <end position="70"/>
    </location>
</feature>
<keyword evidence="7" id="KW-1133">Transmembrane helix</keyword>
<evidence type="ECO:0000256" key="2">
    <source>
        <dbReference type="ARBA" id="ARBA00022448"/>
    </source>
</evidence>
<comment type="caution">
    <text evidence="14">The sequence shown here is derived from an EMBL/GenBank/DDBJ whole genome shotgun (WGS) entry which is preliminary data.</text>
</comment>
<evidence type="ECO:0000256" key="8">
    <source>
        <dbReference type="ARBA" id="ARBA00023055"/>
    </source>
</evidence>
<keyword evidence="10" id="KW-0472">Membrane</keyword>
<dbReference type="EMBL" id="VCGU01000001">
    <property type="protein sequence ID" value="TRY80588.1"/>
    <property type="molecule type" value="Genomic_DNA"/>
</dbReference>
<gene>
    <name evidence="14" type="ORF">TCAL_11632</name>
</gene>
<evidence type="ECO:0000313" key="14">
    <source>
        <dbReference type="EMBL" id="TRY80588.1"/>
    </source>
</evidence>
<dbReference type="Gene3D" id="2.60.40.150">
    <property type="entry name" value="C2 domain"/>
    <property type="match status" value="1"/>
</dbReference>
<dbReference type="GO" id="GO:0046872">
    <property type="term" value="F:metal ion binding"/>
    <property type="evidence" value="ECO:0007669"/>
    <property type="project" value="UniProtKB-KW"/>
</dbReference>